<dbReference type="Proteomes" id="UP001142055">
    <property type="component" value="Chromosome 4"/>
</dbReference>
<dbReference type="PROSITE" id="PS00022">
    <property type="entry name" value="EGF_1"/>
    <property type="match status" value="4"/>
</dbReference>
<accession>A0A9Q0RIS7</accession>
<evidence type="ECO:0000313" key="13">
    <source>
        <dbReference type="EMBL" id="KAJ6215961.1"/>
    </source>
</evidence>
<evidence type="ECO:0000256" key="10">
    <source>
        <dbReference type="PROSITE-ProRule" id="PRU00076"/>
    </source>
</evidence>
<evidence type="ECO:0000256" key="2">
    <source>
        <dbReference type="ARBA" id="ARBA00022536"/>
    </source>
</evidence>
<sequence>MGGRDATIEEVPRQVAITDHLYELKCGGTIIHSEWIVTSALCLGDLTKGFENGPIHPIKPDLLISEFEILDMSGHDGRMQNGYCCNGIRPIGSQCKGGNTTCLPYWRVCIVEMTPDMTGPIFASRRRSDDHPQTLSHHHHHKPQESRIFPSISTTTTKKPSVISNFFSKILGFYGVGSRSSTDRTKLKEILDKISPSTCRVGFWTSDVIQSDTQFPITMRGKLNWQMTPNIRNTGGYGIDRNVMCIVEIWSKNPRIDSRNRLIARQIQHYNVFMDSDTTSSDWFYGGKQLPSPDAEFASSTSSISTSSIVASTETDRRKDKDSKTSTNFDRHRYLSGYMTRTKSSIISSVTTNQPTGVLLSNWIAPIITGQTYPTSSNNNMLKTRQSQPSIPNPSVFRYKFRWHVKVLSRNKIQTSRDGTPNTDSNNANSILFGYNDEDLDDLISLNLTADGCPHGYQGSDCSIPICMEGCDQDHGYCEQPGQCLCKFGWTGMDCSYCLTLFGCVHGHCSRPLECRCEEGWTGVFCSTPKCKDGCHQINGYCTVPGECKCKFGWQGENCTECSTLPGCQHGTCQDSLDCICEPGWHGTFCSTPICSPNCANGWCRRPNECRCKVGFRGENCTECVPYPGCEHGGCAGTITGTGARSNQYMDSQHQIGTTNSIGNGLLSGPSPHTPKPWTCECESGWGGFTCNERLNWCELPVSQRPNITMPESDDQSTIDSTSGPILQPNPCQNGGTCISVERSNGYYLCQCTLGYTGKHCELIAN</sequence>
<dbReference type="InterPro" id="IPR009003">
    <property type="entry name" value="Peptidase_S1_PA"/>
</dbReference>
<feature type="domain" description="EGF-like" evidence="12">
    <location>
        <begin position="718"/>
        <end position="762"/>
    </location>
</feature>
<feature type="compositionally biased region" description="Basic and acidic residues" evidence="11">
    <location>
        <begin position="314"/>
        <end position="328"/>
    </location>
</feature>
<evidence type="ECO:0000256" key="6">
    <source>
        <dbReference type="ARBA" id="ARBA00022989"/>
    </source>
</evidence>
<feature type="region of interest" description="Disordered" evidence="11">
    <location>
        <begin position="124"/>
        <end position="151"/>
    </location>
</feature>
<dbReference type="Pfam" id="PF25024">
    <property type="entry name" value="EGF_TEN"/>
    <property type="match status" value="1"/>
</dbReference>
<dbReference type="PANTHER" id="PTHR14949">
    <property type="entry name" value="EGF-LIKE-DOMAIN, MULTIPLE 7, 8"/>
    <property type="match status" value="1"/>
</dbReference>
<dbReference type="EMBL" id="JAPWDV010000004">
    <property type="protein sequence ID" value="KAJ6215961.1"/>
    <property type="molecule type" value="Genomic_DNA"/>
</dbReference>
<evidence type="ECO:0000259" key="12">
    <source>
        <dbReference type="PROSITE" id="PS50026"/>
    </source>
</evidence>
<dbReference type="SMART" id="SM00181">
    <property type="entry name" value="EGF"/>
    <property type="match status" value="7"/>
</dbReference>
<keyword evidence="3" id="KW-0812">Transmembrane</keyword>
<dbReference type="Gene3D" id="2.40.10.10">
    <property type="entry name" value="Trypsin-like serine proteases"/>
    <property type="match status" value="1"/>
</dbReference>
<evidence type="ECO:0000256" key="8">
    <source>
        <dbReference type="ARBA" id="ARBA00023157"/>
    </source>
</evidence>
<dbReference type="PROSITE" id="PS50026">
    <property type="entry name" value="EGF_3"/>
    <property type="match status" value="3"/>
</dbReference>
<organism evidence="13 14">
    <name type="scientific">Blomia tropicalis</name>
    <name type="common">Mite</name>
    <dbReference type="NCBI Taxonomy" id="40697"/>
    <lineage>
        <taxon>Eukaryota</taxon>
        <taxon>Metazoa</taxon>
        <taxon>Ecdysozoa</taxon>
        <taxon>Arthropoda</taxon>
        <taxon>Chelicerata</taxon>
        <taxon>Arachnida</taxon>
        <taxon>Acari</taxon>
        <taxon>Acariformes</taxon>
        <taxon>Sarcoptiformes</taxon>
        <taxon>Astigmata</taxon>
        <taxon>Glycyphagoidea</taxon>
        <taxon>Echimyopodidae</taxon>
        <taxon>Blomia</taxon>
    </lineage>
</organism>
<evidence type="ECO:0000313" key="14">
    <source>
        <dbReference type="Proteomes" id="UP001142055"/>
    </source>
</evidence>
<feature type="domain" description="EGF-like" evidence="12">
    <location>
        <begin position="527"/>
        <end position="560"/>
    </location>
</feature>
<feature type="domain" description="EGF-like" evidence="12">
    <location>
        <begin position="564"/>
        <end position="591"/>
    </location>
</feature>
<dbReference type="PROSITE" id="PS01186">
    <property type="entry name" value="EGF_2"/>
    <property type="match status" value="2"/>
</dbReference>
<protein>
    <recommendedName>
        <fullName evidence="12">EGF-like domain-containing protein</fullName>
    </recommendedName>
</protein>
<feature type="disulfide bond" evidence="10">
    <location>
        <begin position="752"/>
        <end position="761"/>
    </location>
</feature>
<comment type="subcellular location">
    <subcellularLocation>
        <location evidence="1">Membrane</location>
        <topology evidence="1">Single-pass type I membrane protein</topology>
    </subcellularLocation>
</comment>
<gene>
    <name evidence="13" type="ORF">RDWZM_010461</name>
</gene>
<dbReference type="CDD" id="cd00054">
    <property type="entry name" value="EGF_CA"/>
    <property type="match status" value="1"/>
</dbReference>
<dbReference type="FunFam" id="2.10.25.10:FF:000018">
    <property type="entry name" value="Delta-like 1"/>
    <property type="match status" value="2"/>
</dbReference>
<dbReference type="AlphaFoldDB" id="A0A9Q0RIS7"/>
<evidence type="ECO:0000256" key="4">
    <source>
        <dbReference type="ARBA" id="ARBA00022729"/>
    </source>
</evidence>
<comment type="caution">
    <text evidence="10">Lacks conserved residue(s) required for the propagation of feature annotation.</text>
</comment>
<feature type="region of interest" description="Disordered" evidence="11">
    <location>
        <begin position="308"/>
        <end position="328"/>
    </location>
</feature>
<keyword evidence="8 10" id="KW-1015">Disulfide bond</keyword>
<dbReference type="OMA" id="GECKCKF"/>
<dbReference type="GO" id="GO:0048056">
    <property type="term" value="P:R3/R4 cell differentiation"/>
    <property type="evidence" value="ECO:0007669"/>
    <property type="project" value="UniProtKB-ARBA"/>
</dbReference>
<evidence type="ECO:0000256" key="7">
    <source>
        <dbReference type="ARBA" id="ARBA00023136"/>
    </source>
</evidence>
<dbReference type="Gene3D" id="2.10.25.10">
    <property type="entry name" value="Laminin"/>
    <property type="match status" value="6"/>
</dbReference>
<dbReference type="Pfam" id="PF00008">
    <property type="entry name" value="EGF"/>
    <property type="match status" value="1"/>
</dbReference>
<evidence type="ECO:0000256" key="1">
    <source>
        <dbReference type="ARBA" id="ARBA00004479"/>
    </source>
</evidence>
<dbReference type="PANTHER" id="PTHR14949:SF56">
    <property type="entry name" value="EGF-LIKE-DOMAIN, MULTIPLE 7"/>
    <property type="match status" value="1"/>
</dbReference>
<dbReference type="FunFam" id="2.10.25.10:FF:000012">
    <property type="entry name" value="Delta-like protein"/>
    <property type="match status" value="1"/>
</dbReference>
<evidence type="ECO:0000256" key="5">
    <source>
        <dbReference type="ARBA" id="ARBA00022737"/>
    </source>
</evidence>
<comment type="caution">
    <text evidence="13">The sequence shown here is derived from an EMBL/GenBank/DDBJ whole genome shotgun (WGS) entry which is preliminary data.</text>
</comment>
<feature type="disulfide bond" evidence="10">
    <location>
        <begin position="550"/>
        <end position="559"/>
    </location>
</feature>
<dbReference type="GO" id="GO:0016318">
    <property type="term" value="P:ommatidial rotation"/>
    <property type="evidence" value="ECO:0007669"/>
    <property type="project" value="UniProtKB-ARBA"/>
</dbReference>
<keyword evidence="7" id="KW-0472">Membrane</keyword>
<keyword evidence="5" id="KW-0677">Repeat</keyword>
<proteinExistence type="predicted"/>
<evidence type="ECO:0000256" key="3">
    <source>
        <dbReference type="ARBA" id="ARBA00022692"/>
    </source>
</evidence>
<keyword evidence="9" id="KW-0325">Glycoprotein</keyword>
<keyword evidence="2 10" id="KW-0245">EGF-like domain</keyword>
<feature type="disulfide bond" evidence="10">
    <location>
        <begin position="581"/>
        <end position="590"/>
    </location>
</feature>
<dbReference type="GO" id="GO:0016020">
    <property type="term" value="C:membrane"/>
    <property type="evidence" value="ECO:0007669"/>
    <property type="project" value="UniProtKB-SubCell"/>
</dbReference>
<keyword evidence="6" id="KW-1133">Transmembrane helix</keyword>
<evidence type="ECO:0000256" key="11">
    <source>
        <dbReference type="SAM" id="MobiDB-lite"/>
    </source>
</evidence>
<keyword evidence="14" id="KW-1185">Reference proteome</keyword>
<dbReference type="InterPro" id="IPR000742">
    <property type="entry name" value="EGF"/>
</dbReference>
<dbReference type="SUPFAM" id="SSF57196">
    <property type="entry name" value="EGF/Laminin"/>
    <property type="match status" value="1"/>
</dbReference>
<keyword evidence="4" id="KW-0732">Signal</keyword>
<reference evidence="13" key="1">
    <citation type="submission" date="2022-12" db="EMBL/GenBank/DDBJ databases">
        <title>Genome assemblies of Blomia tropicalis.</title>
        <authorList>
            <person name="Cui Y."/>
        </authorList>
    </citation>
    <scope>NUCLEOTIDE SEQUENCE</scope>
    <source>
        <tissue evidence="13">Adult mites</tissue>
    </source>
</reference>
<dbReference type="InterPro" id="IPR050969">
    <property type="entry name" value="Dev_Signal_Modulators"/>
</dbReference>
<dbReference type="SUPFAM" id="SSF50494">
    <property type="entry name" value="Trypsin-like serine proteases"/>
    <property type="match status" value="1"/>
</dbReference>
<name>A0A9Q0RIS7_BLOTA</name>
<dbReference type="InterPro" id="IPR043504">
    <property type="entry name" value="Peptidase_S1_PA_chymotrypsin"/>
</dbReference>
<dbReference type="GO" id="GO:0050769">
    <property type="term" value="P:positive regulation of neurogenesis"/>
    <property type="evidence" value="ECO:0007669"/>
    <property type="project" value="UniProtKB-ARBA"/>
</dbReference>
<evidence type="ECO:0000256" key="9">
    <source>
        <dbReference type="ARBA" id="ARBA00023180"/>
    </source>
</evidence>